<evidence type="ECO:0000256" key="1">
    <source>
        <dbReference type="ARBA" id="ARBA00022679"/>
    </source>
</evidence>
<organism evidence="3 4">
    <name type="scientific">Aphanothece hegewaldii CCALA 016</name>
    <dbReference type="NCBI Taxonomy" id="2107694"/>
    <lineage>
        <taxon>Bacteria</taxon>
        <taxon>Bacillati</taxon>
        <taxon>Cyanobacteriota</taxon>
        <taxon>Cyanophyceae</taxon>
        <taxon>Oscillatoriophycideae</taxon>
        <taxon>Chroococcales</taxon>
        <taxon>Aphanothecaceae</taxon>
        <taxon>Aphanothece</taxon>
    </lineage>
</organism>
<dbReference type="PANTHER" id="PTHR46401:SF2">
    <property type="entry name" value="GLYCOSYLTRANSFERASE WBBK-RELATED"/>
    <property type="match status" value="1"/>
</dbReference>
<comment type="caution">
    <text evidence="3">The sequence shown here is derived from an EMBL/GenBank/DDBJ whole genome shotgun (WGS) entry which is preliminary data.</text>
</comment>
<proteinExistence type="predicted"/>
<dbReference type="SUPFAM" id="SSF53756">
    <property type="entry name" value="UDP-Glycosyltransferase/glycogen phosphorylase"/>
    <property type="match status" value="1"/>
</dbReference>
<keyword evidence="1 3" id="KW-0808">Transferase</keyword>
<evidence type="ECO:0000313" key="4">
    <source>
        <dbReference type="Proteomes" id="UP000239001"/>
    </source>
</evidence>
<feature type="domain" description="Glycosyl transferase family 1" evidence="2">
    <location>
        <begin position="218"/>
        <end position="399"/>
    </location>
</feature>
<dbReference type="InterPro" id="IPR001296">
    <property type="entry name" value="Glyco_trans_1"/>
</dbReference>
<dbReference type="OrthoDB" id="9790710at2"/>
<dbReference type="RefSeq" id="WP_106458548.1">
    <property type="nucleotide sequence ID" value="NZ_PXOH01000027.1"/>
</dbReference>
<evidence type="ECO:0000313" key="3">
    <source>
        <dbReference type="EMBL" id="PSF34266.1"/>
    </source>
</evidence>
<reference evidence="3 4" key="2">
    <citation type="submission" date="2018-03" db="EMBL/GenBank/DDBJ databases">
        <authorList>
            <person name="Keele B.F."/>
        </authorList>
    </citation>
    <scope>NUCLEOTIDE SEQUENCE [LARGE SCALE GENOMIC DNA]</scope>
    <source>
        <strain evidence="3 4">CCALA 016</strain>
    </source>
</reference>
<reference evidence="3 4" key="1">
    <citation type="submission" date="2018-03" db="EMBL/GenBank/DDBJ databases">
        <title>The ancient ancestry and fast evolution of plastids.</title>
        <authorList>
            <person name="Moore K.R."/>
            <person name="Magnabosco C."/>
            <person name="Momper L."/>
            <person name="Gold D.A."/>
            <person name="Bosak T."/>
            <person name="Fournier G.P."/>
        </authorList>
    </citation>
    <scope>NUCLEOTIDE SEQUENCE [LARGE SCALE GENOMIC DNA]</scope>
    <source>
        <strain evidence="3 4">CCALA 016</strain>
    </source>
</reference>
<dbReference type="Gene3D" id="3.40.50.2000">
    <property type="entry name" value="Glycogen Phosphorylase B"/>
    <property type="match status" value="2"/>
</dbReference>
<sequence>MKIIIPIEFYRKGGVERVIISLVISLIKYVDQIILVLPNKEIPYFKSLLPESEKICYEDFQPLSFNLPLKILNFLGRDAIPFEKIAGAKAKIYLSNKTYQVKIQTKLNELIQKYQANYCIYGIINKINPPKVNASLSGIAYDLFWMFAPLTYSEEYRQNYNEPLEKWLKSADIIFTISEKTRDDILKVFPNSKYQKKLKPVPLSGYLVKSDENYIQNEQINTPSQTVQFYFPSSFGIYKDHLTLLKAGVILAQKNLNFKIILLGRETDGLIQGQLKLSQQSNTQEYADYINQCQELYNQHQAIFDKYFEGLGYCDYEKVEYLYQGSSCVIMTSQYEGFGLAVSEAIVRGLPVIASDLDVFKEQVNLYQCSDRVRLFPVGNVEKLAEYMEEFIKNPLPKLADAEIQERFSHWTWDTVAQAYINALQSIDKK</sequence>
<accession>A0A2T1LTL0</accession>
<dbReference type="AlphaFoldDB" id="A0A2T1LTL0"/>
<name>A0A2T1LTL0_9CHRO</name>
<dbReference type="GO" id="GO:0016757">
    <property type="term" value="F:glycosyltransferase activity"/>
    <property type="evidence" value="ECO:0007669"/>
    <property type="project" value="InterPro"/>
</dbReference>
<dbReference type="Proteomes" id="UP000239001">
    <property type="component" value="Unassembled WGS sequence"/>
</dbReference>
<gene>
    <name evidence="3" type="ORF">C7H19_19240</name>
</gene>
<dbReference type="Pfam" id="PF00534">
    <property type="entry name" value="Glycos_transf_1"/>
    <property type="match status" value="1"/>
</dbReference>
<keyword evidence="4" id="KW-1185">Reference proteome</keyword>
<dbReference type="EMBL" id="PXOH01000027">
    <property type="protein sequence ID" value="PSF34266.1"/>
    <property type="molecule type" value="Genomic_DNA"/>
</dbReference>
<protein>
    <submittedName>
        <fullName evidence="3">Glycosyl transferase group 1 family protein</fullName>
    </submittedName>
</protein>
<evidence type="ECO:0000259" key="2">
    <source>
        <dbReference type="Pfam" id="PF00534"/>
    </source>
</evidence>
<dbReference type="PANTHER" id="PTHR46401">
    <property type="entry name" value="GLYCOSYLTRANSFERASE WBBK-RELATED"/>
    <property type="match status" value="1"/>
</dbReference>